<keyword evidence="5 8" id="KW-0812">Transmembrane</keyword>
<dbReference type="GO" id="GO:0005886">
    <property type="term" value="C:plasma membrane"/>
    <property type="evidence" value="ECO:0007669"/>
    <property type="project" value="UniProtKB-SubCell"/>
</dbReference>
<dbReference type="GO" id="GO:0009103">
    <property type="term" value="P:lipopolysaccharide biosynthetic process"/>
    <property type="evidence" value="ECO:0007669"/>
    <property type="project" value="UniProtKB-ARBA"/>
</dbReference>
<feature type="transmembrane region" description="Helical" evidence="8">
    <location>
        <begin position="166"/>
        <end position="184"/>
    </location>
</feature>
<evidence type="ECO:0000256" key="3">
    <source>
        <dbReference type="ARBA" id="ARBA00022676"/>
    </source>
</evidence>
<feature type="transmembrane region" description="Helical" evidence="8">
    <location>
        <begin position="460"/>
        <end position="479"/>
    </location>
</feature>
<name>A0A1F6T3T8_9PROT</name>
<keyword evidence="3" id="KW-0328">Glycosyltransferase</keyword>
<evidence type="ECO:0000256" key="6">
    <source>
        <dbReference type="ARBA" id="ARBA00022989"/>
    </source>
</evidence>
<accession>A0A1F6T3T8</accession>
<evidence type="ECO:0000313" key="10">
    <source>
        <dbReference type="EMBL" id="OGI39793.1"/>
    </source>
</evidence>
<dbReference type="AlphaFoldDB" id="A0A1F6T3T8"/>
<sequence length="517" mass="57400">MRHGTNPPDRTRKLAKDSARHLEKFVVEEVELGSSPGIDQPRRRYRWIPRFKLPFGTTLGWLGLWLALTLATLAGRELWPFDETRELAIAWEMWSSGNWWLPTLNGESIGRAPLFSWLILGGWKIAGVNDPLVVRALSPLFSLGSLVLLVLIARKLWPDSPGVASHAPYLALGSVFVVLVSPALRPEMVGLFFMLLAVWSLLILWRSRDARAWLLFGPALGLAMLTQGGVALLGVLPVALLAPLWARGPVQPVWKHWYPDIAKGLLLSLVLVSAWLIPATRESGPLFVMRTITDSFALQTLEFVPAQWPWWGYLWLLPVAFLPWSVTPLLWLRLLHVGRAEFSAGLAFCFVWLLSSVLSLSLLAIKQPSFLMAPLMALTLLATWLAFEPKLDGRGDHHPLAGMTLPMVLAGGLLVIIQKLPRTEYLPVFLWEVSPLVGVAILIIGIALAWMPVHDVRQRILNTAVMVAMAMTIAVLVTGSQMEPLQRVDAVARAIAERQAAGQPVAHVGPYRGEYHY</sequence>
<keyword evidence="6 8" id="KW-1133">Transmembrane helix</keyword>
<dbReference type="PANTHER" id="PTHR33908">
    <property type="entry name" value="MANNOSYLTRANSFERASE YKCB-RELATED"/>
    <property type="match status" value="1"/>
</dbReference>
<keyword evidence="4" id="KW-0808">Transferase</keyword>
<feature type="transmembrane region" description="Helical" evidence="8">
    <location>
        <begin position="132"/>
        <end position="154"/>
    </location>
</feature>
<dbReference type="InterPro" id="IPR038731">
    <property type="entry name" value="RgtA/B/C-like"/>
</dbReference>
<feature type="transmembrane region" description="Helical" evidence="8">
    <location>
        <begin position="399"/>
        <end position="417"/>
    </location>
</feature>
<feature type="transmembrane region" description="Helical" evidence="8">
    <location>
        <begin position="189"/>
        <end position="207"/>
    </location>
</feature>
<feature type="transmembrane region" description="Helical" evidence="8">
    <location>
        <begin position="257"/>
        <end position="277"/>
    </location>
</feature>
<feature type="transmembrane region" description="Helical" evidence="8">
    <location>
        <begin position="310"/>
        <end position="332"/>
    </location>
</feature>
<protein>
    <recommendedName>
        <fullName evidence="9">Glycosyltransferase RgtA/B/C/D-like domain-containing protein</fullName>
    </recommendedName>
</protein>
<evidence type="ECO:0000256" key="2">
    <source>
        <dbReference type="ARBA" id="ARBA00022475"/>
    </source>
</evidence>
<evidence type="ECO:0000256" key="1">
    <source>
        <dbReference type="ARBA" id="ARBA00004651"/>
    </source>
</evidence>
<comment type="subcellular location">
    <subcellularLocation>
        <location evidence="1">Cell membrane</location>
        <topology evidence="1">Multi-pass membrane protein</topology>
    </subcellularLocation>
</comment>
<evidence type="ECO:0000256" key="4">
    <source>
        <dbReference type="ARBA" id="ARBA00022679"/>
    </source>
</evidence>
<feature type="transmembrane region" description="Helical" evidence="8">
    <location>
        <begin position="429"/>
        <end position="453"/>
    </location>
</feature>
<feature type="domain" description="Glycosyltransferase RgtA/B/C/D-like" evidence="9">
    <location>
        <begin position="111"/>
        <end position="277"/>
    </location>
</feature>
<dbReference type="EMBL" id="MFSQ01000083">
    <property type="protein sequence ID" value="OGI39793.1"/>
    <property type="molecule type" value="Genomic_DNA"/>
</dbReference>
<reference evidence="10 11" key="1">
    <citation type="journal article" date="2016" name="Nat. Commun.">
        <title>Thousands of microbial genomes shed light on interconnected biogeochemical processes in an aquifer system.</title>
        <authorList>
            <person name="Anantharaman K."/>
            <person name="Brown C.T."/>
            <person name="Hug L.A."/>
            <person name="Sharon I."/>
            <person name="Castelle C.J."/>
            <person name="Probst A.J."/>
            <person name="Thomas B.C."/>
            <person name="Singh A."/>
            <person name="Wilkins M.J."/>
            <person name="Karaoz U."/>
            <person name="Brodie E.L."/>
            <person name="Williams K.H."/>
            <person name="Hubbard S.S."/>
            <person name="Banfield J.F."/>
        </authorList>
    </citation>
    <scope>NUCLEOTIDE SEQUENCE [LARGE SCALE GENOMIC DNA]</scope>
</reference>
<dbReference type="GO" id="GO:0016763">
    <property type="term" value="F:pentosyltransferase activity"/>
    <property type="evidence" value="ECO:0007669"/>
    <property type="project" value="TreeGrafter"/>
</dbReference>
<feature type="transmembrane region" description="Helical" evidence="8">
    <location>
        <begin position="53"/>
        <end position="79"/>
    </location>
</feature>
<comment type="caution">
    <text evidence="10">The sequence shown here is derived from an EMBL/GenBank/DDBJ whole genome shotgun (WGS) entry which is preliminary data.</text>
</comment>
<dbReference type="STRING" id="1817756.A2140_08885"/>
<evidence type="ECO:0000259" key="9">
    <source>
        <dbReference type="Pfam" id="PF13231"/>
    </source>
</evidence>
<evidence type="ECO:0000256" key="5">
    <source>
        <dbReference type="ARBA" id="ARBA00022692"/>
    </source>
</evidence>
<feature type="transmembrane region" description="Helical" evidence="8">
    <location>
        <begin position="219"/>
        <end position="245"/>
    </location>
</feature>
<dbReference type="Proteomes" id="UP000178379">
    <property type="component" value="Unassembled WGS sequence"/>
</dbReference>
<dbReference type="Pfam" id="PF13231">
    <property type="entry name" value="PMT_2"/>
    <property type="match status" value="1"/>
</dbReference>
<evidence type="ECO:0000313" key="11">
    <source>
        <dbReference type="Proteomes" id="UP000178379"/>
    </source>
</evidence>
<evidence type="ECO:0000256" key="7">
    <source>
        <dbReference type="ARBA" id="ARBA00023136"/>
    </source>
</evidence>
<feature type="non-terminal residue" evidence="10">
    <location>
        <position position="517"/>
    </location>
</feature>
<evidence type="ECO:0000256" key="8">
    <source>
        <dbReference type="SAM" id="Phobius"/>
    </source>
</evidence>
<proteinExistence type="predicted"/>
<feature type="transmembrane region" description="Helical" evidence="8">
    <location>
        <begin position="370"/>
        <end position="387"/>
    </location>
</feature>
<feature type="transmembrane region" description="Helical" evidence="8">
    <location>
        <begin position="344"/>
        <end position="364"/>
    </location>
</feature>
<organism evidence="10 11">
    <name type="scientific">Candidatus Muproteobacteria bacterium RBG_16_62_13</name>
    <dbReference type="NCBI Taxonomy" id="1817756"/>
    <lineage>
        <taxon>Bacteria</taxon>
        <taxon>Pseudomonadati</taxon>
        <taxon>Pseudomonadota</taxon>
        <taxon>Candidatus Muproteobacteria</taxon>
    </lineage>
</organism>
<gene>
    <name evidence="10" type="ORF">A2140_08885</name>
</gene>
<keyword evidence="7 8" id="KW-0472">Membrane</keyword>
<dbReference type="InterPro" id="IPR050297">
    <property type="entry name" value="LipidA_mod_glycosyltrf_83"/>
</dbReference>
<dbReference type="PANTHER" id="PTHR33908:SF11">
    <property type="entry name" value="MEMBRANE PROTEIN"/>
    <property type="match status" value="1"/>
</dbReference>
<keyword evidence="2" id="KW-1003">Cell membrane</keyword>